<feature type="transmembrane region" description="Helical" evidence="1">
    <location>
        <begin position="24"/>
        <end position="44"/>
    </location>
</feature>
<feature type="transmembrane region" description="Helical" evidence="1">
    <location>
        <begin position="84"/>
        <end position="103"/>
    </location>
</feature>
<feature type="transmembrane region" description="Helical" evidence="1">
    <location>
        <begin position="51"/>
        <end position="72"/>
    </location>
</feature>
<name>A0A8D9AP51_9HEMI</name>
<keyword evidence="1" id="KW-0812">Transmembrane</keyword>
<proteinExistence type="predicted"/>
<evidence type="ECO:0000313" key="2">
    <source>
        <dbReference type="EMBL" id="CAG6770179.1"/>
    </source>
</evidence>
<sequence length="153" mass="18049">MATLESDLFETDCKLNLVPFSISFVYRIFCFSQIIGNFFHFILYCPTRLMFSSLFQTNFLLNLFPILHAQVYPMHKFTPQISSIHLRVLILLICCSTFGNFLLSVAHCFSRGASFATQSKWYMEDRIIHMSNFEKERKKNTHTLKRRTTRRAN</sequence>
<accession>A0A8D9AP51</accession>
<keyword evidence="1" id="KW-1133">Transmembrane helix</keyword>
<organism evidence="2">
    <name type="scientific">Cacopsylla melanoneura</name>
    <dbReference type="NCBI Taxonomy" id="428564"/>
    <lineage>
        <taxon>Eukaryota</taxon>
        <taxon>Metazoa</taxon>
        <taxon>Ecdysozoa</taxon>
        <taxon>Arthropoda</taxon>
        <taxon>Hexapoda</taxon>
        <taxon>Insecta</taxon>
        <taxon>Pterygota</taxon>
        <taxon>Neoptera</taxon>
        <taxon>Paraneoptera</taxon>
        <taxon>Hemiptera</taxon>
        <taxon>Sternorrhyncha</taxon>
        <taxon>Psylloidea</taxon>
        <taxon>Psyllidae</taxon>
        <taxon>Psyllinae</taxon>
        <taxon>Cacopsylla</taxon>
    </lineage>
</organism>
<protein>
    <recommendedName>
        <fullName evidence="3">Transmembrane protein</fullName>
    </recommendedName>
</protein>
<reference evidence="2" key="1">
    <citation type="submission" date="2021-05" db="EMBL/GenBank/DDBJ databases">
        <authorList>
            <person name="Alioto T."/>
            <person name="Alioto T."/>
            <person name="Gomez Garrido J."/>
        </authorList>
    </citation>
    <scope>NUCLEOTIDE SEQUENCE</scope>
</reference>
<evidence type="ECO:0000256" key="1">
    <source>
        <dbReference type="SAM" id="Phobius"/>
    </source>
</evidence>
<dbReference type="EMBL" id="HBUF01580995">
    <property type="protein sequence ID" value="CAG6770179.1"/>
    <property type="molecule type" value="Transcribed_RNA"/>
</dbReference>
<evidence type="ECO:0008006" key="3">
    <source>
        <dbReference type="Google" id="ProtNLM"/>
    </source>
</evidence>
<dbReference type="AlphaFoldDB" id="A0A8D9AP51"/>
<keyword evidence="1" id="KW-0472">Membrane</keyword>